<proteinExistence type="predicted"/>
<sequence>MNTAPLTVIIPTYCDGDALRRALRSVACQTLQPREVIVVDDASGDESTDRICSEYVAQPIKLIKLPRNRGPGAARNTGILASSEPFLAFLDADDEWHPEKLRIQMELMLAPGSPLLSSHRKGFAGTAWSSLNEPINARCITRGAILVANVAPISTVVIRRDAVRHHFPQTYACEDYWFVAAHILSGIRSVRMDETLARADKPAFGTTGLSGRLHAMQLGEMRTHFSLWGTGLISAWEYAPLVAWTLAKYLRRLSIVQLRSVAVYFTDRESNRMDAASNRGLER</sequence>
<dbReference type="RefSeq" id="WP_018268922.1">
    <property type="nucleotide sequence ID" value="NZ_BJNL01000069.1"/>
</dbReference>
<dbReference type="PANTHER" id="PTHR22916">
    <property type="entry name" value="GLYCOSYLTRANSFERASE"/>
    <property type="match status" value="1"/>
</dbReference>
<dbReference type="Pfam" id="PF00535">
    <property type="entry name" value="Glycos_transf_2"/>
    <property type="match status" value="1"/>
</dbReference>
<evidence type="ECO:0000259" key="1">
    <source>
        <dbReference type="Pfam" id="PF00535"/>
    </source>
</evidence>
<dbReference type="InterPro" id="IPR029044">
    <property type="entry name" value="Nucleotide-diphossugar_trans"/>
</dbReference>
<dbReference type="GeneID" id="92951177"/>
<dbReference type="EMBL" id="JBGBZA010000002">
    <property type="protein sequence ID" value="MEY9321365.1"/>
    <property type="molecule type" value="Genomic_DNA"/>
</dbReference>
<feature type="domain" description="Glycosyltransferase 2-like" evidence="1">
    <location>
        <begin position="7"/>
        <end position="113"/>
    </location>
</feature>
<evidence type="ECO:0000313" key="2">
    <source>
        <dbReference type="EMBL" id="MEY9321365.1"/>
    </source>
</evidence>
<organism evidence="2 3">
    <name type="scientific">Bradyrhizobium elkanii</name>
    <dbReference type="NCBI Taxonomy" id="29448"/>
    <lineage>
        <taxon>Bacteria</taxon>
        <taxon>Pseudomonadati</taxon>
        <taxon>Pseudomonadota</taxon>
        <taxon>Alphaproteobacteria</taxon>
        <taxon>Hyphomicrobiales</taxon>
        <taxon>Nitrobacteraceae</taxon>
        <taxon>Bradyrhizobium</taxon>
    </lineage>
</organism>
<dbReference type="CDD" id="cd00761">
    <property type="entry name" value="Glyco_tranf_GTA_type"/>
    <property type="match status" value="1"/>
</dbReference>
<keyword evidence="3" id="KW-1185">Reference proteome</keyword>
<gene>
    <name evidence="2" type="ORF">ABIF29_008164</name>
</gene>
<dbReference type="PANTHER" id="PTHR22916:SF3">
    <property type="entry name" value="UDP-GLCNAC:BETAGAL BETA-1,3-N-ACETYLGLUCOSAMINYLTRANSFERASE-LIKE PROTEIN 1"/>
    <property type="match status" value="1"/>
</dbReference>
<dbReference type="Gene3D" id="3.90.550.10">
    <property type="entry name" value="Spore Coat Polysaccharide Biosynthesis Protein SpsA, Chain A"/>
    <property type="match status" value="1"/>
</dbReference>
<dbReference type="SUPFAM" id="SSF53448">
    <property type="entry name" value="Nucleotide-diphospho-sugar transferases"/>
    <property type="match status" value="1"/>
</dbReference>
<dbReference type="Proteomes" id="UP001565471">
    <property type="component" value="Unassembled WGS sequence"/>
</dbReference>
<dbReference type="InterPro" id="IPR001173">
    <property type="entry name" value="Glyco_trans_2-like"/>
</dbReference>
<name>A0ABV4FD19_BRAEL</name>
<accession>A0ABV4FD19</accession>
<reference evidence="2 3" key="1">
    <citation type="submission" date="2024-07" db="EMBL/GenBank/DDBJ databases">
        <title>Genomic Encyclopedia of Type Strains, Phase V (KMG-V): Genome sequencing to study the core and pangenomes of soil and plant-associated prokaryotes.</title>
        <authorList>
            <person name="Whitman W."/>
        </authorList>
    </citation>
    <scope>NUCLEOTIDE SEQUENCE [LARGE SCALE GENOMIC DNA]</scope>
    <source>
        <strain evidence="2 3">USDA 415</strain>
    </source>
</reference>
<comment type="caution">
    <text evidence="2">The sequence shown here is derived from an EMBL/GenBank/DDBJ whole genome shotgun (WGS) entry which is preliminary data.</text>
</comment>
<protein>
    <submittedName>
        <fullName evidence="2">Glycosyltransferase involved in cell wall biosynthesis</fullName>
    </submittedName>
</protein>
<evidence type="ECO:0000313" key="3">
    <source>
        <dbReference type="Proteomes" id="UP001565471"/>
    </source>
</evidence>